<dbReference type="AlphaFoldDB" id="A0ABC9QRR1"/>
<comment type="caution">
    <text evidence="1">The sequence shown here is derived from an EMBL/GenBank/DDBJ whole genome shotgun (WGS) entry which is preliminary data.</text>
</comment>
<sequence>MPKKESPLFSSFLLLVFNESFYKPSHYFSTIVVKIFNHYGYFHEF</sequence>
<dbReference type="Proteomes" id="UP000003392">
    <property type="component" value="Unassembled WGS sequence"/>
</dbReference>
<organism evidence="1 2">
    <name type="scientific">Helicobacter pylori Hp P-13b</name>
    <dbReference type="NCBI Taxonomy" id="992107"/>
    <lineage>
        <taxon>Bacteria</taxon>
        <taxon>Pseudomonadati</taxon>
        <taxon>Campylobacterota</taxon>
        <taxon>Epsilonproteobacteria</taxon>
        <taxon>Campylobacterales</taxon>
        <taxon>Helicobacteraceae</taxon>
        <taxon>Helicobacter</taxon>
    </lineage>
</organism>
<reference evidence="1 2" key="1">
    <citation type="submission" date="2012-05" db="EMBL/GenBank/DDBJ databases">
        <title>Genome sequence of Helicobacter pylori Hp P-13b.</title>
        <authorList>
            <person name="Blanchard T.G."/>
            <person name="Czinn S.J."/>
            <person name="McCracken C."/>
            <person name="Abolude K."/>
            <person name="Maroo A."/>
            <person name="Santana-Cruz I."/>
            <person name="Tallon L.J."/>
            <person name="Ficke F.W.F."/>
        </authorList>
    </citation>
    <scope>NUCLEOTIDE SEQUENCE [LARGE SCALE GENOMIC DNA]</scope>
    <source>
        <strain evidence="1 2">Hp P-13b</strain>
    </source>
</reference>
<protein>
    <submittedName>
        <fullName evidence="1">Uncharacterized protein</fullName>
    </submittedName>
</protein>
<proteinExistence type="predicted"/>
<name>A0ABC9QRR1_HELPX</name>
<gene>
    <name evidence="1" type="ORF">HPHPP13B_1152</name>
</gene>
<accession>A0ABC9QRR1</accession>
<dbReference type="EMBL" id="AKQI01000006">
    <property type="protein sequence ID" value="EJC31586.1"/>
    <property type="molecule type" value="Genomic_DNA"/>
</dbReference>
<evidence type="ECO:0000313" key="1">
    <source>
        <dbReference type="EMBL" id="EJC31586.1"/>
    </source>
</evidence>
<evidence type="ECO:0000313" key="2">
    <source>
        <dbReference type="Proteomes" id="UP000003392"/>
    </source>
</evidence>